<dbReference type="Proteomes" id="UP000568839">
    <property type="component" value="Unassembled WGS sequence"/>
</dbReference>
<comment type="caution">
    <text evidence="7">The sequence shown here is derived from an EMBL/GenBank/DDBJ whole genome shotgun (WGS) entry which is preliminary data.</text>
</comment>
<dbReference type="PANTHER" id="PTHR43649:SF33">
    <property type="entry name" value="POLYGALACTURONAN_RHAMNOGALACTURONAN-BINDING PROTEIN YTCQ"/>
    <property type="match status" value="1"/>
</dbReference>
<organism evidence="7 8">
    <name type="scientific">Geomicrobium halophilum</name>
    <dbReference type="NCBI Taxonomy" id="549000"/>
    <lineage>
        <taxon>Bacteria</taxon>
        <taxon>Bacillati</taxon>
        <taxon>Bacillota</taxon>
        <taxon>Bacilli</taxon>
        <taxon>Bacillales</taxon>
        <taxon>Geomicrobium</taxon>
    </lineage>
</organism>
<dbReference type="InterPro" id="IPR006059">
    <property type="entry name" value="SBP"/>
</dbReference>
<feature type="signal peptide" evidence="6">
    <location>
        <begin position="1"/>
        <end position="17"/>
    </location>
</feature>
<evidence type="ECO:0000256" key="5">
    <source>
        <dbReference type="ARBA" id="ARBA00023288"/>
    </source>
</evidence>
<reference evidence="7 8" key="1">
    <citation type="submission" date="2020-08" db="EMBL/GenBank/DDBJ databases">
        <title>Genomic Encyclopedia of Type Strains, Phase IV (KMG-IV): sequencing the most valuable type-strain genomes for metagenomic binning, comparative biology and taxonomic classification.</title>
        <authorList>
            <person name="Goeker M."/>
        </authorList>
    </citation>
    <scope>NUCLEOTIDE SEQUENCE [LARGE SCALE GENOMIC DNA]</scope>
    <source>
        <strain evidence="7 8">DSM 21769</strain>
    </source>
</reference>
<dbReference type="PANTHER" id="PTHR43649">
    <property type="entry name" value="ARABINOSE-BINDING PROTEIN-RELATED"/>
    <property type="match status" value="1"/>
</dbReference>
<dbReference type="Pfam" id="PF01547">
    <property type="entry name" value="SBP_bac_1"/>
    <property type="match status" value="1"/>
</dbReference>
<dbReference type="InterPro" id="IPR050490">
    <property type="entry name" value="Bact_solute-bd_prot1"/>
</dbReference>
<sequence>MNRIYLGLAIIPALVLAACGGDGEEEDPEDTEVFGTDDGEATELTYWTFQQLHIDLFESAVDRWNEENPDDQVTLVAEVFPYDQMHNNLRLALQSGEGAPDIADIEISEFGTFLEGEPQFESMNEYVEPIFDDAVEERFEIYAQDGEYYGTPYHIGATVMYYNTEIMDEAGVDIDSIETWDDYVEAGQQVVNNTDSMMATVETEDDFGYWAMVSQQGSDFFDENGDLTLDNGINISTLQFLQDMVYEHEIAEPAPGGEHHAEEFYGYMNDGGAASVLMPMWYMGRFTDYMEDLEGKIEIRPMPTWEEGGNRTAGMGGTGTVVTNQTENPELAKGLMSEAKISEEANIALWTDLGFDPPRYSVWDSEEVLEDNQFYQFFGDDIFDLLAELTDEVEALNVTPDTASVANELNTNVFNEAIRNEGDPERALNDAAEAVRSGATD</sequence>
<keyword evidence="5" id="KW-0449">Lipoprotein</keyword>
<dbReference type="RefSeq" id="WP_343069524.1">
    <property type="nucleotide sequence ID" value="NZ_JACHHJ010000004.1"/>
</dbReference>
<keyword evidence="4" id="KW-0564">Palmitate</keyword>
<evidence type="ECO:0000256" key="1">
    <source>
        <dbReference type="ARBA" id="ARBA00022475"/>
    </source>
</evidence>
<dbReference type="PROSITE" id="PS51257">
    <property type="entry name" value="PROKAR_LIPOPROTEIN"/>
    <property type="match status" value="1"/>
</dbReference>
<evidence type="ECO:0000256" key="2">
    <source>
        <dbReference type="ARBA" id="ARBA00022729"/>
    </source>
</evidence>
<gene>
    <name evidence="7" type="ORF">HNR44_002913</name>
</gene>
<evidence type="ECO:0000313" key="7">
    <source>
        <dbReference type="EMBL" id="MBB6450923.1"/>
    </source>
</evidence>
<dbReference type="Gene3D" id="3.40.190.10">
    <property type="entry name" value="Periplasmic binding protein-like II"/>
    <property type="match status" value="1"/>
</dbReference>
<dbReference type="EMBL" id="JACHHJ010000004">
    <property type="protein sequence ID" value="MBB6450923.1"/>
    <property type="molecule type" value="Genomic_DNA"/>
</dbReference>
<evidence type="ECO:0000256" key="3">
    <source>
        <dbReference type="ARBA" id="ARBA00023136"/>
    </source>
</evidence>
<dbReference type="SUPFAM" id="SSF53850">
    <property type="entry name" value="Periplasmic binding protein-like II"/>
    <property type="match status" value="1"/>
</dbReference>
<feature type="chain" id="PRO_5039071860" evidence="6">
    <location>
        <begin position="18"/>
        <end position="441"/>
    </location>
</feature>
<keyword evidence="2 6" id="KW-0732">Signal</keyword>
<protein>
    <submittedName>
        <fullName evidence="7">Arabinosaccharide transport system substrate-binding protein</fullName>
    </submittedName>
</protein>
<evidence type="ECO:0000256" key="4">
    <source>
        <dbReference type="ARBA" id="ARBA00023139"/>
    </source>
</evidence>
<accession>A0A841Q073</accession>
<evidence type="ECO:0000313" key="8">
    <source>
        <dbReference type="Proteomes" id="UP000568839"/>
    </source>
</evidence>
<proteinExistence type="predicted"/>
<name>A0A841Q073_9BACL</name>
<keyword evidence="3" id="KW-0472">Membrane</keyword>
<dbReference type="AlphaFoldDB" id="A0A841Q073"/>
<keyword evidence="1" id="KW-1003">Cell membrane</keyword>
<evidence type="ECO:0000256" key="6">
    <source>
        <dbReference type="SAM" id="SignalP"/>
    </source>
</evidence>
<keyword evidence="8" id="KW-1185">Reference proteome</keyword>